<reference evidence="1 2" key="1">
    <citation type="submission" date="2012-05" db="EMBL/GenBank/DDBJ databases">
        <title>Finished chromosome of genome of Chamaesiphon sp. PCC 6605.</title>
        <authorList>
            <consortium name="US DOE Joint Genome Institute"/>
            <person name="Gugger M."/>
            <person name="Coursin T."/>
            <person name="Rippka R."/>
            <person name="Tandeau De Marsac N."/>
            <person name="Huntemann M."/>
            <person name="Wei C.-L."/>
            <person name="Han J."/>
            <person name="Detter J.C."/>
            <person name="Han C."/>
            <person name="Tapia R."/>
            <person name="Chen A."/>
            <person name="Kyrpides N."/>
            <person name="Mavromatis K."/>
            <person name="Markowitz V."/>
            <person name="Szeto E."/>
            <person name="Ivanova N."/>
            <person name="Pagani I."/>
            <person name="Pati A."/>
            <person name="Goodwin L."/>
            <person name="Nordberg H.P."/>
            <person name="Cantor M.N."/>
            <person name="Hua S.X."/>
            <person name="Woyke T."/>
            <person name="Kerfeld C.A."/>
        </authorList>
    </citation>
    <scope>NUCLEOTIDE SEQUENCE [LARGE SCALE GENOMIC DNA]</scope>
    <source>
        <strain evidence="2">ATCC 27169 / PCC 6605</strain>
    </source>
</reference>
<dbReference type="HOGENOM" id="CLU_1599775_0_0_3"/>
<keyword evidence="2" id="KW-1185">Reference proteome</keyword>
<dbReference type="EMBL" id="CP003600">
    <property type="protein sequence ID" value="AFY94830.1"/>
    <property type="molecule type" value="Genomic_DNA"/>
</dbReference>
<proteinExistence type="predicted"/>
<dbReference type="AlphaFoldDB" id="K9UJ64"/>
<evidence type="ECO:0000313" key="2">
    <source>
        <dbReference type="Proteomes" id="UP000010366"/>
    </source>
</evidence>
<dbReference type="STRING" id="1173020.Cha6605_3861"/>
<protein>
    <submittedName>
        <fullName evidence="1">Uncharacterized protein</fullName>
    </submittedName>
</protein>
<dbReference type="Proteomes" id="UP000010366">
    <property type="component" value="Chromosome"/>
</dbReference>
<dbReference type="KEGG" id="cmp:Cha6605_3861"/>
<dbReference type="RefSeq" id="WP_015160945.1">
    <property type="nucleotide sequence ID" value="NC_019697.1"/>
</dbReference>
<accession>K9UJ64</accession>
<dbReference type="OrthoDB" id="1332600at2"/>
<sequence length="166" mass="19081">MSFDLEFISRNGKPAPTMNAITVWAKTQPNISIENEGEDGKLSYENDDTGVHFTIYRSNELLHLNINYFRPTFFVLETAAVMGMLVSEFSLLVNDPDKEEAKTIEYDADALIKWWKEGNHYACKVLKSLGQNVHWMEGKASKGNQRMGVVEVLRKGTIQRDERRHR</sequence>
<evidence type="ECO:0000313" key="1">
    <source>
        <dbReference type="EMBL" id="AFY94830.1"/>
    </source>
</evidence>
<gene>
    <name evidence="1" type="ORF">Cha6605_3861</name>
</gene>
<organism evidence="1 2">
    <name type="scientific">Chamaesiphon minutus (strain ATCC 27169 / PCC 6605)</name>
    <dbReference type="NCBI Taxonomy" id="1173020"/>
    <lineage>
        <taxon>Bacteria</taxon>
        <taxon>Bacillati</taxon>
        <taxon>Cyanobacteriota</taxon>
        <taxon>Cyanophyceae</taxon>
        <taxon>Gomontiellales</taxon>
        <taxon>Chamaesiphonaceae</taxon>
        <taxon>Chamaesiphon</taxon>
    </lineage>
</organism>
<name>K9UJ64_CHAP6</name>